<evidence type="ECO:0000313" key="4">
    <source>
        <dbReference type="EMBL" id="RAM35936.1"/>
    </source>
</evidence>
<dbReference type="CDD" id="cd04301">
    <property type="entry name" value="NAT_SF"/>
    <property type="match status" value="1"/>
</dbReference>
<dbReference type="AlphaFoldDB" id="A0A328HBH7"/>
<accession>A0A328HBH7</accession>
<evidence type="ECO:0000259" key="3">
    <source>
        <dbReference type="PROSITE" id="PS51186"/>
    </source>
</evidence>
<dbReference type="PANTHER" id="PTHR43877:SF2">
    <property type="entry name" value="AMINOALKYLPHOSPHONATE N-ACETYLTRANSFERASE-RELATED"/>
    <property type="match status" value="1"/>
</dbReference>
<dbReference type="GO" id="GO:0016747">
    <property type="term" value="F:acyltransferase activity, transferring groups other than amino-acyl groups"/>
    <property type="evidence" value="ECO:0007669"/>
    <property type="project" value="InterPro"/>
</dbReference>
<keyword evidence="2" id="KW-0012">Acyltransferase</keyword>
<dbReference type="PANTHER" id="PTHR43877">
    <property type="entry name" value="AMINOALKYLPHOSPHONATE N-ACETYLTRANSFERASE-RELATED-RELATED"/>
    <property type="match status" value="1"/>
</dbReference>
<dbReference type="EMBL" id="QLNP01000098">
    <property type="protein sequence ID" value="RAM35936.1"/>
    <property type="molecule type" value="Genomic_DNA"/>
</dbReference>
<gene>
    <name evidence="4" type="ORF">DBZ45_17425</name>
</gene>
<dbReference type="Proteomes" id="UP000249166">
    <property type="component" value="Unassembled WGS sequence"/>
</dbReference>
<dbReference type="InterPro" id="IPR000182">
    <property type="entry name" value="GNAT_dom"/>
</dbReference>
<keyword evidence="1 4" id="KW-0808">Transferase</keyword>
<feature type="domain" description="N-acetyltransferase" evidence="3">
    <location>
        <begin position="5"/>
        <end position="152"/>
    </location>
</feature>
<dbReference type="PROSITE" id="PS51186">
    <property type="entry name" value="GNAT"/>
    <property type="match status" value="1"/>
</dbReference>
<sequence length="152" mass="16278">MSFAVSPEPWDAEDGVRLRAMQRAELDARYGSDDHEPGSAPSAGDITLFLVARNHEGAAVACGALRRLDAASAEIKRMFVLPGHRGSGAATAVLRSLEAEAARLGLTELKLETGTAQPDAIRFYEREGYRLIDNFGPYAGAPLSVCYARTLA</sequence>
<evidence type="ECO:0000256" key="2">
    <source>
        <dbReference type="ARBA" id="ARBA00023315"/>
    </source>
</evidence>
<dbReference type="SUPFAM" id="SSF55729">
    <property type="entry name" value="Acyl-CoA N-acyltransferases (Nat)"/>
    <property type="match status" value="1"/>
</dbReference>
<dbReference type="RefSeq" id="WP_111905116.1">
    <property type="nucleotide sequence ID" value="NZ_QLNP01000098.1"/>
</dbReference>
<protein>
    <submittedName>
        <fullName evidence="4">GNAT family N-acetyltransferase</fullName>
    </submittedName>
</protein>
<reference evidence="4 5" key="1">
    <citation type="submission" date="2018-04" db="EMBL/GenBank/DDBJ databases">
        <title>Bacteria isolated from cave deposits of Manipur.</title>
        <authorList>
            <person name="Sahoo D."/>
            <person name="Sarangthem I."/>
            <person name="Nandeibam J."/>
        </authorList>
    </citation>
    <scope>NUCLEOTIDE SEQUENCE [LARGE SCALE GENOMIC DNA]</scope>
    <source>
        <strain evidence="5">mrc11</strain>
    </source>
</reference>
<dbReference type="OrthoDB" id="70840at2"/>
<organism evidence="4 5">
    <name type="scientific">Arthrobacter globiformis</name>
    <dbReference type="NCBI Taxonomy" id="1665"/>
    <lineage>
        <taxon>Bacteria</taxon>
        <taxon>Bacillati</taxon>
        <taxon>Actinomycetota</taxon>
        <taxon>Actinomycetes</taxon>
        <taxon>Micrococcales</taxon>
        <taxon>Micrococcaceae</taxon>
        <taxon>Arthrobacter</taxon>
    </lineage>
</organism>
<evidence type="ECO:0000256" key="1">
    <source>
        <dbReference type="ARBA" id="ARBA00022679"/>
    </source>
</evidence>
<dbReference type="InterPro" id="IPR016181">
    <property type="entry name" value="Acyl_CoA_acyltransferase"/>
</dbReference>
<dbReference type="InterPro" id="IPR050832">
    <property type="entry name" value="Bact_Acetyltransf"/>
</dbReference>
<comment type="caution">
    <text evidence="4">The sequence shown here is derived from an EMBL/GenBank/DDBJ whole genome shotgun (WGS) entry which is preliminary data.</text>
</comment>
<proteinExistence type="predicted"/>
<name>A0A328HBH7_ARTGO</name>
<dbReference type="Gene3D" id="3.40.630.30">
    <property type="match status" value="1"/>
</dbReference>
<dbReference type="Pfam" id="PF00583">
    <property type="entry name" value="Acetyltransf_1"/>
    <property type="match status" value="1"/>
</dbReference>
<evidence type="ECO:0000313" key="5">
    <source>
        <dbReference type="Proteomes" id="UP000249166"/>
    </source>
</evidence>